<accession>A0A8S1Y8Z6</accession>
<reference evidence="1" key="1">
    <citation type="submission" date="2021-01" db="EMBL/GenBank/DDBJ databases">
        <authorList>
            <consortium name="Genoscope - CEA"/>
            <person name="William W."/>
        </authorList>
    </citation>
    <scope>NUCLEOTIDE SEQUENCE</scope>
</reference>
<gene>
    <name evidence="1" type="ORF">POCTA_138.1.T1510067</name>
</gene>
<evidence type="ECO:0000313" key="2">
    <source>
        <dbReference type="Proteomes" id="UP000683925"/>
    </source>
</evidence>
<name>A0A8S1Y8Z6_PAROT</name>
<organism evidence="1 2">
    <name type="scientific">Paramecium octaurelia</name>
    <dbReference type="NCBI Taxonomy" id="43137"/>
    <lineage>
        <taxon>Eukaryota</taxon>
        <taxon>Sar</taxon>
        <taxon>Alveolata</taxon>
        <taxon>Ciliophora</taxon>
        <taxon>Intramacronucleata</taxon>
        <taxon>Oligohymenophorea</taxon>
        <taxon>Peniculida</taxon>
        <taxon>Parameciidae</taxon>
        <taxon>Paramecium</taxon>
    </lineage>
</organism>
<evidence type="ECO:0000313" key="1">
    <source>
        <dbReference type="EMBL" id="CAD8210535.1"/>
    </source>
</evidence>
<dbReference type="EMBL" id="CAJJDP010000153">
    <property type="protein sequence ID" value="CAD8210535.1"/>
    <property type="molecule type" value="Genomic_DNA"/>
</dbReference>
<dbReference type="AlphaFoldDB" id="A0A8S1Y8Z6"/>
<protein>
    <submittedName>
        <fullName evidence="1">Uncharacterized protein</fullName>
    </submittedName>
</protein>
<dbReference type="OMA" id="INGSYQV"/>
<keyword evidence="2" id="KW-1185">Reference proteome</keyword>
<dbReference type="OrthoDB" id="300161at2759"/>
<sequence>MKNNSSSKDLQALTLIDSYCVVLNDRKRIRQTTNFLVKNNKFKEKSIRIRRKSCHCQLCGEMTAMQFNMMNVPFLKKEQFVEKQKPQIKECLSQSKERRSIFYQQQSLKSTENHKLRLSLQIHGIDKNFSRQSTMKRLIAQSNERSRRVSINGSYQVNTSTSDNQSVNSLNINIMQDQSPLKIQSSNNKALTNRNILISSKKNLMMNTYFSQSARSLKTTQFSQFNKQKVCTLPKLIQKKQED</sequence>
<comment type="caution">
    <text evidence="1">The sequence shown here is derived from an EMBL/GenBank/DDBJ whole genome shotgun (WGS) entry which is preliminary data.</text>
</comment>
<proteinExistence type="predicted"/>
<dbReference type="Proteomes" id="UP000683925">
    <property type="component" value="Unassembled WGS sequence"/>
</dbReference>